<evidence type="ECO:0000313" key="1">
    <source>
        <dbReference type="EMBL" id="GAI73619.1"/>
    </source>
</evidence>
<gene>
    <name evidence="1" type="ORF">S12H4_25346</name>
</gene>
<sequence length="78" mass="9247">DRDILRTNNVSIEIAEKARASNPYYVPSGIYREDNSWLYIQGNWDIVFIFSKNILRLLRQSGRYKIDTLPTLKRFLLP</sequence>
<feature type="non-terminal residue" evidence="1">
    <location>
        <position position="78"/>
    </location>
</feature>
<organism evidence="1">
    <name type="scientific">marine sediment metagenome</name>
    <dbReference type="NCBI Taxonomy" id="412755"/>
    <lineage>
        <taxon>unclassified sequences</taxon>
        <taxon>metagenomes</taxon>
        <taxon>ecological metagenomes</taxon>
    </lineage>
</organism>
<feature type="non-terminal residue" evidence="1">
    <location>
        <position position="1"/>
    </location>
</feature>
<protein>
    <submittedName>
        <fullName evidence="1">Uncharacterized protein</fullName>
    </submittedName>
</protein>
<dbReference type="AlphaFoldDB" id="X1T0N5"/>
<reference evidence="1" key="1">
    <citation type="journal article" date="2014" name="Front. Microbiol.">
        <title>High frequency of phylogenetically diverse reductive dehalogenase-homologous genes in deep subseafloor sedimentary metagenomes.</title>
        <authorList>
            <person name="Kawai M."/>
            <person name="Futagami T."/>
            <person name="Toyoda A."/>
            <person name="Takaki Y."/>
            <person name="Nishi S."/>
            <person name="Hori S."/>
            <person name="Arai W."/>
            <person name="Tsubouchi T."/>
            <person name="Morono Y."/>
            <person name="Uchiyama I."/>
            <person name="Ito T."/>
            <person name="Fujiyama A."/>
            <person name="Inagaki F."/>
            <person name="Takami H."/>
        </authorList>
    </citation>
    <scope>NUCLEOTIDE SEQUENCE</scope>
    <source>
        <strain evidence="1">Expedition CK06-06</strain>
    </source>
</reference>
<name>X1T0N5_9ZZZZ</name>
<comment type="caution">
    <text evidence="1">The sequence shown here is derived from an EMBL/GenBank/DDBJ whole genome shotgun (WGS) entry which is preliminary data.</text>
</comment>
<accession>X1T0N5</accession>
<dbReference type="EMBL" id="BARW01014163">
    <property type="protein sequence ID" value="GAI73619.1"/>
    <property type="molecule type" value="Genomic_DNA"/>
</dbReference>
<proteinExistence type="predicted"/>